<comment type="caution">
    <text evidence="1">The sequence shown here is derived from an EMBL/GenBank/DDBJ whole genome shotgun (WGS) entry which is preliminary data.</text>
</comment>
<accession>D2ZT91</accession>
<evidence type="ECO:0000313" key="1">
    <source>
        <dbReference type="EMBL" id="EFC89412.1"/>
    </source>
</evidence>
<evidence type="ECO:0000313" key="2">
    <source>
        <dbReference type="Proteomes" id="UP000003344"/>
    </source>
</evidence>
<name>D2ZT91_NEIM2</name>
<gene>
    <name evidence="1" type="ORF">NEIMUCOT_03828</name>
</gene>
<dbReference type="STRING" id="546266.NEIMUCOT_03828"/>
<organism evidence="1 2">
    <name type="scientific">Neisseria mucosa (strain ATCC 25996 / DSM 4631 / NCTC 10774 / M26)</name>
    <dbReference type="NCBI Taxonomy" id="546266"/>
    <lineage>
        <taxon>Bacteria</taxon>
        <taxon>Pseudomonadati</taxon>
        <taxon>Pseudomonadota</taxon>
        <taxon>Betaproteobacteria</taxon>
        <taxon>Neisseriales</taxon>
        <taxon>Neisseriaceae</taxon>
        <taxon>Neisseria</taxon>
    </lineage>
</organism>
<dbReference type="AlphaFoldDB" id="D2ZT91"/>
<sequence>MIKIRVQNMFILTWIKNKQAILRKAYIMSTRRCNIREGNFLNEQDW</sequence>
<protein>
    <submittedName>
        <fullName evidence="1">Uncharacterized protein</fullName>
    </submittedName>
</protein>
<reference evidence="1 2" key="1">
    <citation type="submission" date="2009-10" db="EMBL/GenBank/DDBJ databases">
        <authorList>
            <person name="Weinstock G."/>
            <person name="Sodergren E."/>
            <person name="Clifton S."/>
            <person name="Fulton L."/>
            <person name="Fulton B."/>
            <person name="Courtney L."/>
            <person name="Fronick C."/>
            <person name="Harrison M."/>
            <person name="Strong C."/>
            <person name="Farmer C."/>
            <person name="Delahaunty K."/>
            <person name="Markovic C."/>
            <person name="Hall O."/>
            <person name="Minx P."/>
            <person name="Tomlinson C."/>
            <person name="Mitreva M."/>
            <person name="Nelson J."/>
            <person name="Hou S."/>
            <person name="Wollam A."/>
            <person name="Pepin K.H."/>
            <person name="Johnson M."/>
            <person name="Bhonagiri V."/>
            <person name="Nash W.E."/>
            <person name="Warren W."/>
            <person name="Chinwalla A."/>
            <person name="Mardis E.R."/>
            <person name="Wilson R.K."/>
        </authorList>
    </citation>
    <scope>NUCLEOTIDE SEQUENCE [LARGE SCALE GENOMIC DNA]</scope>
    <source>
        <strain evidence="2">ATCC 25996 / DSM 4631 / NCTC 10774 / M26</strain>
    </source>
</reference>
<proteinExistence type="predicted"/>
<dbReference type="Proteomes" id="UP000003344">
    <property type="component" value="Unassembled WGS sequence"/>
</dbReference>
<dbReference type="EMBL" id="ACDX02000002">
    <property type="protein sequence ID" value="EFC89412.1"/>
    <property type="molecule type" value="Genomic_DNA"/>
</dbReference>